<comment type="caution">
    <text evidence="2">The sequence shown here is derived from an EMBL/GenBank/DDBJ whole genome shotgun (WGS) entry which is preliminary data.</text>
</comment>
<proteinExistence type="predicted"/>
<gene>
    <name evidence="2" type="ORF">DL546_000574</name>
</gene>
<sequence>MPLKRFDLGGLQLRYKTSHTILRVTCSCVVELPASIKEDINLDEVARLTTDGELWMAKATVCQMDVTASIPSTVGGASSSLESLASAISECPVWTEAGIALRPEQHESSQNGTTRMSFMINHPGLYSESLAPTGVARARFVTVSFGFVLGEKAMKQKKRRKYQPPACSHTPSSATTSEGKSRHLLRTGIKKVHYAELNDNAEDYSTSRSDDLVASHDLTVGGRVMVHPGRDSAGGPDPSPENLTLLVRAALHRFLGCKKTGNGVVFQQDLDSPSLVDIAPAVWNLRYLQAFANRAEHMAFITSCLSGLNAESPSLRRMKTGLFTVSTFGRGKEEIQARLHKLVHRGLATSRDATMTLAAAVAKSTDEGVPEPEPWPTGSMEAQHDVSPPLVLTSDANAALPWEDTMMYEHQLAVQRMLEDTAESQMNVLNEAVSFNRDRNAELLRETESDAEISSYLESPGSLDCHYLHEEAMVPEREISTLDSHEWLDLSQASLVLDETGQCIPFDELDDGDYSYHLLPL</sequence>
<evidence type="ECO:0000256" key="1">
    <source>
        <dbReference type="SAM" id="MobiDB-lite"/>
    </source>
</evidence>
<keyword evidence="3" id="KW-1185">Reference proteome</keyword>
<feature type="region of interest" description="Disordered" evidence="1">
    <location>
        <begin position="158"/>
        <end position="182"/>
    </location>
</feature>
<evidence type="ECO:0000313" key="2">
    <source>
        <dbReference type="EMBL" id="RKU40025.1"/>
    </source>
</evidence>
<feature type="compositionally biased region" description="Polar residues" evidence="1">
    <location>
        <begin position="169"/>
        <end position="178"/>
    </location>
</feature>
<evidence type="ECO:0000313" key="3">
    <source>
        <dbReference type="Proteomes" id="UP000275385"/>
    </source>
</evidence>
<dbReference type="STRING" id="177199.A0A420XWJ5"/>
<reference evidence="2 3" key="1">
    <citation type="submission" date="2018-08" db="EMBL/GenBank/DDBJ databases">
        <title>Draft genome of the lignicolous fungus Coniochaeta pulveracea.</title>
        <authorList>
            <person name="Borstlap C.J."/>
            <person name="De Witt R.N."/>
            <person name="Botha A."/>
            <person name="Volschenk H."/>
        </authorList>
    </citation>
    <scope>NUCLEOTIDE SEQUENCE [LARGE SCALE GENOMIC DNA]</scope>
    <source>
        <strain evidence="2 3">CAB683</strain>
    </source>
</reference>
<dbReference type="Proteomes" id="UP000275385">
    <property type="component" value="Unassembled WGS sequence"/>
</dbReference>
<dbReference type="AlphaFoldDB" id="A0A420XWJ5"/>
<accession>A0A420XWJ5</accession>
<dbReference type="EMBL" id="QVQW01000125">
    <property type="protein sequence ID" value="RKU40025.1"/>
    <property type="molecule type" value="Genomic_DNA"/>
</dbReference>
<dbReference type="OrthoDB" id="4898608at2759"/>
<feature type="region of interest" description="Disordered" evidence="1">
    <location>
        <begin position="362"/>
        <end position="383"/>
    </location>
</feature>
<protein>
    <submittedName>
        <fullName evidence="2">Uncharacterized protein</fullName>
    </submittedName>
</protein>
<organism evidence="2 3">
    <name type="scientific">Coniochaeta pulveracea</name>
    <dbReference type="NCBI Taxonomy" id="177199"/>
    <lineage>
        <taxon>Eukaryota</taxon>
        <taxon>Fungi</taxon>
        <taxon>Dikarya</taxon>
        <taxon>Ascomycota</taxon>
        <taxon>Pezizomycotina</taxon>
        <taxon>Sordariomycetes</taxon>
        <taxon>Sordariomycetidae</taxon>
        <taxon>Coniochaetales</taxon>
        <taxon>Coniochaetaceae</taxon>
        <taxon>Coniochaeta</taxon>
    </lineage>
</organism>
<name>A0A420XWJ5_9PEZI</name>